<dbReference type="Proteomes" id="UP000326837">
    <property type="component" value="Chromosome"/>
</dbReference>
<organism evidence="2 3">
    <name type="scientific">Lacipirellula parvula</name>
    <dbReference type="NCBI Taxonomy" id="2650471"/>
    <lineage>
        <taxon>Bacteria</taxon>
        <taxon>Pseudomonadati</taxon>
        <taxon>Planctomycetota</taxon>
        <taxon>Planctomycetia</taxon>
        <taxon>Pirellulales</taxon>
        <taxon>Lacipirellulaceae</taxon>
        <taxon>Lacipirellula</taxon>
    </lineage>
</organism>
<dbReference type="KEGG" id="lpav:PLANPX_2332"/>
<keyword evidence="3" id="KW-1185">Reference proteome</keyword>
<gene>
    <name evidence="2" type="ORF">PLANPX_2332</name>
</gene>
<accession>A0A5K7X7X2</accession>
<name>A0A5K7X7X2_9BACT</name>
<evidence type="ECO:0000313" key="3">
    <source>
        <dbReference type="Proteomes" id="UP000326837"/>
    </source>
</evidence>
<evidence type="ECO:0000313" key="2">
    <source>
        <dbReference type="EMBL" id="BBO32720.1"/>
    </source>
</evidence>
<feature type="chain" id="PRO_5024907726" description="PEP-CTERM protein-sorting domain-containing protein" evidence="1">
    <location>
        <begin position="21"/>
        <end position="287"/>
    </location>
</feature>
<proteinExistence type="predicted"/>
<sequence>MKFSHLSLSCLLALSTCSLAPNSARAHSDALLTNVGGQVAVGTAADIDGPEEAFGLHADVFEAILRSGFAPPTPADFEGDEPGFFGLHGVNDAAKLAALGAAALPPGAAVTGSITTFTVNGASDSLFYWNGVGAVDFQPISAAQPGVTFAFSPAAFGATGPNGALDDHPIYQINHPTGTPADGVYLVAPTIGVAGLSDSRPFYMAFLVDALITGEDELELVEAALEGLEEEATPDALADFGGGVAKDFAYYETSVAWIEGNLVVPEPATASLGALSFLALLATRRKR</sequence>
<dbReference type="EMBL" id="AP021861">
    <property type="protein sequence ID" value="BBO32720.1"/>
    <property type="molecule type" value="Genomic_DNA"/>
</dbReference>
<dbReference type="RefSeq" id="WP_152098637.1">
    <property type="nucleotide sequence ID" value="NZ_AP021861.1"/>
</dbReference>
<keyword evidence="1" id="KW-0732">Signal</keyword>
<evidence type="ECO:0008006" key="4">
    <source>
        <dbReference type="Google" id="ProtNLM"/>
    </source>
</evidence>
<evidence type="ECO:0000256" key="1">
    <source>
        <dbReference type="SAM" id="SignalP"/>
    </source>
</evidence>
<feature type="signal peptide" evidence="1">
    <location>
        <begin position="1"/>
        <end position="20"/>
    </location>
</feature>
<dbReference type="AlphaFoldDB" id="A0A5K7X7X2"/>
<reference evidence="3" key="1">
    <citation type="submission" date="2019-10" db="EMBL/GenBank/DDBJ databases">
        <title>Lacipirellula parvula gen. nov., sp. nov., representing a lineage of planctomycetes widespread in freshwater anoxic habitats, and description of the family Lacipirellulaceae.</title>
        <authorList>
            <person name="Dedysh S.N."/>
            <person name="Kulichevskaya I.S."/>
            <person name="Beletsky A.V."/>
            <person name="Rakitin A.L."/>
            <person name="Mardanov A.V."/>
            <person name="Ivanova A.A."/>
            <person name="Saltykova V.X."/>
            <person name="Rijpstra W.I.C."/>
            <person name="Sinninghe Damste J.S."/>
            <person name="Ravin N.V."/>
        </authorList>
    </citation>
    <scope>NUCLEOTIDE SEQUENCE [LARGE SCALE GENOMIC DNA]</scope>
    <source>
        <strain evidence="3">PX69</strain>
    </source>
</reference>
<protein>
    <recommendedName>
        <fullName evidence="4">PEP-CTERM protein-sorting domain-containing protein</fullName>
    </recommendedName>
</protein>